<comment type="caution">
    <text evidence="1">The sequence shown here is derived from an EMBL/GenBank/DDBJ whole genome shotgun (WGS) entry which is preliminary data.</text>
</comment>
<evidence type="ECO:0000313" key="1">
    <source>
        <dbReference type="EMBL" id="CDL95130.1"/>
    </source>
</evidence>
<reference evidence="1" key="2">
    <citation type="submission" date="2013-05" db="EMBL/GenBank/DDBJ databases">
        <title>The genome and transcriptome of Haemonchus contortus: a key model parasite for drug and vaccine discovery.</title>
        <authorList>
            <person name="Laing R."/>
            <person name="Kikuchi T."/>
            <person name="Martinelli A."/>
            <person name="Tsai I.J."/>
            <person name="Beech R.N."/>
            <person name="Redman E."/>
            <person name="Holroyd N."/>
            <person name="Bartley D.J."/>
            <person name="Beasley H."/>
            <person name="Britton C."/>
            <person name="Curran D."/>
            <person name="Devaney E."/>
            <person name="Gilabert A."/>
            <person name="Jackson F."/>
            <person name="Hunt M."/>
            <person name="Johnston S."/>
            <person name="Kryukov I."/>
            <person name="Li K."/>
            <person name="Morrison A.A."/>
            <person name="Reid A.J."/>
            <person name="Sargison N."/>
            <person name="Saunders G."/>
            <person name="Wasmuth J.D."/>
            <person name="Wolstenholme A."/>
            <person name="Berriman M."/>
            <person name="Gilleard J.S."/>
            <person name="Cotton J.A."/>
        </authorList>
    </citation>
    <scope>NUCLEOTIDE SEQUENCE [LARGE SCALE GENOMIC DNA]</scope>
    <source>
        <strain evidence="1">ISE/inbred ISE</strain>
    </source>
</reference>
<sequence length="103" mass="11996">MVDMDSYVQELVVGTQIARKYAVEINYRMRKRMKMYYDREKKAHEAPLKIGDRVYDPTRHRPSAEPTSPVSMWLVWADGTRRIAWFEASDGEIKEGFGHVSAS</sequence>
<organism evidence="1">
    <name type="scientific">Haemonchus contortus</name>
    <name type="common">Barber pole worm</name>
    <dbReference type="NCBI Taxonomy" id="6289"/>
    <lineage>
        <taxon>Eukaryota</taxon>
        <taxon>Metazoa</taxon>
        <taxon>Ecdysozoa</taxon>
        <taxon>Nematoda</taxon>
        <taxon>Chromadorea</taxon>
        <taxon>Rhabditida</taxon>
        <taxon>Rhabditina</taxon>
        <taxon>Rhabditomorpha</taxon>
        <taxon>Strongyloidea</taxon>
        <taxon>Trichostrongylidae</taxon>
        <taxon>Haemonchus</taxon>
    </lineage>
</organism>
<reference evidence="1" key="1">
    <citation type="submission" date="2013-03" db="EMBL/GenBank/DDBJ databases">
        <authorList>
            <person name="Aslett M."/>
        </authorList>
    </citation>
    <scope>NUCLEOTIDE SEQUENCE [LARGE SCALE GENOMIC DNA]</scope>
    <source>
        <strain evidence="1">ISE/inbred ISE</strain>
    </source>
</reference>
<protein>
    <submittedName>
        <fullName evidence="1">Uncharacterized protein</fullName>
    </submittedName>
</protein>
<proteinExistence type="predicted"/>
<name>W6NE30_HAECO</name>
<accession>W6NE30</accession>
<gene>
    <name evidence="1" type="ORF">HCOI_01355000</name>
</gene>
<dbReference type="EMBL" id="CAVP010058743">
    <property type="protein sequence ID" value="CDL95130.1"/>
    <property type="molecule type" value="Genomic_DNA"/>
</dbReference>
<dbReference type="AlphaFoldDB" id="W6NE30"/>